<keyword evidence="3" id="KW-1185">Reference proteome</keyword>
<protein>
    <submittedName>
        <fullName evidence="2">Uncharacterized protein</fullName>
    </submittedName>
</protein>
<accession>A0AAQ3X071</accession>
<organism evidence="2 3">
    <name type="scientific">Paspalum notatum var. saurae</name>
    <dbReference type="NCBI Taxonomy" id="547442"/>
    <lineage>
        <taxon>Eukaryota</taxon>
        <taxon>Viridiplantae</taxon>
        <taxon>Streptophyta</taxon>
        <taxon>Embryophyta</taxon>
        <taxon>Tracheophyta</taxon>
        <taxon>Spermatophyta</taxon>
        <taxon>Magnoliopsida</taxon>
        <taxon>Liliopsida</taxon>
        <taxon>Poales</taxon>
        <taxon>Poaceae</taxon>
        <taxon>PACMAD clade</taxon>
        <taxon>Panicoideae</taxon>
        <taxon>Andropogonodae</taxon>
        <taxon>Paspaleae</taxon>
        <taxon>Paspalinae</taxon>
        <taxon>Paspalum</taxon>
    </lineage>
</organism>
<dbReference type="EMBL" id="CP144750">
    <property type="protein sequence ID" value="WVZ80983.1"/>
    <property type="molecule type" value="Genomic_DNA"/>
</dbReference>
<evidence type="ECO:0000256" key="1">
    <source>
        <dbReference type="SAM" id="MobiDB-lite"/>
    </source>
</evidence>
<dbReference type="Proteomes" id="UP001341281">
    <property type="component" value="Chromosome 06"/>
</dbReference>
<sequence length="226" mass="25669">MTLWIRDLVQFWPLDTLDAWSCGTHLHVKMHDTRQRKGKGTNTPNAGGRPTKCQVGRPLGWSADHLAGRPATSPSWFCPLPLLHAKKHMCKSIQPLYQASNVSKGRKFTKSWIHDVNNSRDEQCGKSKADMWSPDLLQGWLTYPRRHFTCATTVLTTMGTQDQAIRVQRRWIGWSPNLGLGRPTSPLGQPNTDLGHPPTFASYKYPLRYWTINKPIELICKGVDKL</sequence>
<gene>
    <name evidence="2" type="ORF">U9M48_028413</name>
</gene>
<dbReference type="AlphaFoldDB" id="A0AAQ3X071"/>
<name>A0AAQ3X071_PASNO</name>
<reference evidence="2 3" key="1">
    <citation type="submission" date="2024-02" db="EMBL/GenBank/DDBJ databases">
        <title>High-quality chromosome-scale genome assembly of Pensacola bahiagrass (Paspalum notatum Flugge var. saurae).</title>
        <authorList>
            <person name="Vega J.M."/>
            <person name="Podio M."/>
            <person name="Orjuela J."/>
            <person name="Siena L.A."/>
            <person name="Pessino S.C."/>
            <person name="Combes M.C."/>
            <person name="Mariac C."/>
            <person name="Albertini E."/>
            <person name="Pupilli F."/>
            <person name="Ortiz J.P.A."/>
            <person name="Leblanc O."/>
        </authorList>
    </citation>
    <scope>NUCLEOTIDE SEQUENCE [LARGE SCALE GENOMIC DNA]</scope>
    <source>
        <strain evidence="2">R1</strain>
        <tissue evidence="2">Leaf</tissue>
    </source>
</reference>
<proteinExistence type="predicted"/>
<evidence type="ECO:0000313" key="2">
    <source>
        <dbReference type="EMBL" id="WVZ80983.1"/>
    </source>
</evidence>
<feature type="region of interest" description="Disordered" evidence="1">
    <location>
        <begin position="31"/>
        <end position="54"/>
    </location>
</feature>
<evidence type="ECO:0000313" key="3">
    <source>
        <dbReference type="Proteomes" id="UP001341281"/>
    </source>
</evidence>